<dbReference type="STRING" id="1231657.A0A1Y1ZE71"/>
<proteinExistence type="predicted"/>
<dbReference type="EMBL" id="MCFA01000098">
    <property type="protein sequence ID" value="ORY08573.1"/>
    <property type="molecule type" value="Genomic_DNA"/>
</dbReference>
<protein>
    <submittedName>
        <fullName evidence="1">Uncharacterized protein</fullName>
    </submittedName>
</protein>
<gene>
    <name evidence="1" type="ORF">BCR34DRAFT_616308</name>
</gene>
<evidence type="ECO:0000313" key="2">
    <source>
        <dbReference type="Proteomes" id="UP000193144"/>
    </source>
</evidence>
<accession>A0A1Y1ZE71</accession>
<feature type="non-terminal residue" evidence="1">
    <location>
        <position position="478"/>
    </location>
</feature>
<evidence type="ECO:0000313" key="1">
    <source>
        <dbReference type="EMBL" id="ORY08573.1"/>
    </source>
</evidence>
<comment type="caution">
    <text evidence="1">The sequence shown here is derived from an EMBL/GenBank/DDBJ whole genome shotgun (WGS) entry which is preliminary data.</text>
</comment>
<dbReference type="Proteomes" id="UP000193144">
    <property type="component" value="Unassembled WGS sequence"/>
</dbReference>
<dbReference type="OrthoDB" id="1577640at2759"/>
<sequence length="478" mass="53667">MDDNLEDRMTVCYYFFKWPRRLCLNIEGTLPFLVAFAQQICWMQAALSESLQSGKVTYARSFLVPLPEQEGFLAGLEEFAFHIHTEQLNAPEADTSCWLPLLQTLTIANGYPIADRNDGEGLEIDLGVVAGAIGAYHVVQYKGTLILKGYSKAIVPTKRIGNFVQWHFVHSEHNGARLSYSEVLRKVDATLRCSELDLQDLPDIRTFLGWCSSSVTTLACKEGNYQEIGYSQARDAALRPALKGLTLGFQQIACAGLDIVFPGPTKFHTTRAGKFKEVLNFARITPVVLYDVDSKRAWLVPASDLIHHMAIHRLMEQTDDSSIAQAMKDCLTAQSTRSSSPEKSVEDLTEHFEHTALNVWSLLEFLLDQSSLVESRGIPLRGSTRSVLHGYEYKAVIQQRSPFHLKQAHIMSSNGGWLQLIKDIDALVLFGHNFGELLRPSRGGKDRLCERWWNLPHDKDYLATSVGMLFDIFDCAGH</sequence>
<organism evidence="1 2">
    <name type="scientific">Clohesyomyces aquaticus</name>
    <dbReference type="NCBI Taxonomy" id="1231657"/>
    <lineage>
        <taxon>Eukaryota</taxon>
        <taxon>Fungi</taxon>
        <taxon>Dikarya</taxon>
        <taxon>Ascomycota</taxon>
        <taxon>Pezizomycotina</taxon>
        <taxon>Dothideomycetes</taxon>
        <taxon>Pleosporomycetidae</taxon>
        <taxon>Pleosporales</taxon>
        <taxon>Lindgomycetaceae</taxon>
        <taxon>Clohesyomyces</taxon>
    </lineage>
</organism>
<name>A0A1Y1ZE71_9PLEO</name>
<keyword evidence="2" id="KW-1185">Reference proteome</keyword>
<dbReference type="AlphaFoldDB" id="A0A1Y1ZE71"/>
<reference evidence="1 2" key="1">
    <citation type="submission" date="2016-07" db="EMBL/GenBank/DDBJ databases">
        <title>Pervasive Adenine N6-methylation of Active Genes in Fungi.</title>
        <authorList>
            <consortium name="DOE Joint Genome Institute"/>
            <person name="Mondo S.J."/>
            <person name="Dannebaum R.O."/>
            <person name="Kuo R.C."/>
            <person name="Labutti K."/>
            <person name="Haridas S."/>
            <person name="Kuo A."/>
            <person name="Salamov A."/>
            <person name="Ahrendt S.R."/>
            <person name="Lipzen A."/>
            <person name="Sullivan W."/>
            <person name="Andreopoulos W.B."/>
            <person name="Clum A."/>
            <person name="Lindquist E."/>
            <person name="Daum C."/>
            <person name="Ramamoorthy G.K."/>
            <person name="Gryganskyi A."/>
            <person name="Culley D."/>
            <person name="Magnuson J.K."/>
            <person name="James T.Y."/>
            <person name="O'Malley M.A."/>
            <person name="Stajich J.E."/>
            <person name="Spatafora J.W."/>
            <person name="Visel A."/>
            <person name="Grigoriev I.V."/>
        </authorList>
    </citation>
    <scope>NUCLEOTIDE SEQUENCE [LARGE SCALE GENOMIC DNA]</scope>
    <source>
        <strain evidence="1 2">CBS 115471</strain>
    </source>
</reference>